<keyword evidence="2" id="KW-0436">Ligase</keyword>
<accession>A0ABP0CLK4</accession>
<dbReference type="Gene3D" id="3.30.300.30">
    <property type="match status" value="1"/>
</dbReference>
<comment type="similarity">
    <text evidence="1">Belongs to the ATP-dependent AMP-binding enzyme family.</text>
</comment>
<dbReference type="InterPro" id="IPR000873">
    <property type="entry name" value="AMP-dep_synth/lig_dom"/>
</dbReference>
<evidence type="ECO:0000259" key="5">
    <source>
        <dbReference type="Pfam" id="PF13193"/>
    </source>
</evidence>
<protein>
    <submittedName>
        <fullName evidence="6">Uncharacterized protein</fullName>
    </submittedName>
</protein>
<reference evidence="6 7" key="1">
    <citation type="submission" date="2024-01" db="EMBL/GenBank/DDBJ databases">
        <authorList>
            <person name="Allen C."/>
            <person name="Tagirdzhanova G."/>
        </authorList>
    </citation>
    <scope>NUCLEOTIDE SEQUENCE [LARGE SCALE GENOMIC DNA]</scope>
</reference>
<proteinExistence type="inferred from homology"/>
<evidence type="ECO:0000256" key="1">
    <source>
        <dbReference type="ARBA" id="ARBA00006432"/>
    </source>
</evidence>
<gene>
    <name evidence="6" type="ORF">SEUCBS140593_008144</name>
</gene>
<feature type="domain" description="AMP-dependent synthetase/ligase" evidence="4">
    <location>
        <begin position="25"/>
        <end position="403"/>
    </location>
</feature>
<feature type="domain" description="AMP-binding enzyme C-terminal" evidence="5">
    <location>
        <begin position="458"/>
        <end position="544"/>
    </location>
</feature>
<evidence type="ECO:0000256" key="3">
    <source>
        <dbReference type="SAM" id="MobiDB-lite"/>
    </source>
</evidence>
<dbReference type="Proteomes" id="UP001642482">
    <property type="component" value="Unassembled WGS sequence"/>
</dbReference>
<evidence type="ECO:0000313" key="6">
    <source>
        <dbReference type="EMBL" id="CAK7232094.1"/>
    </source>
</evidence>
<dbReference type="InterPro" id="IPR025110">
    <property type="entry name" value="AMP-bd_C"/>
</dbReference>
<dbReference type="Pfam" id="PF13193">
    <property type="entry name" value="AMP-binding_C"/>
    <property type="match status" value="1"/>
</dbReference>
<dbReference type="PANTHER" id="PTHR24096:SF149">
    <property type="entry name" value="AMP-BINDING DOMAIN-CONTAINING PROTEIN-RELATED"/>
    <property type="match status" value="1"/>
</dbReference>
<dbReference type="PANTHER" id="PTHR24096">
    <property type="entry name" value="LONG-CHAIN-FATTY-ACID--COA LIGASE"/>
    <property type="match status" value="1"/>
</dbReference>
<dbReference type="InterPro" id="IPR045851">
    <property type="entry name" value="AMP-bd_C_sf"/>
</dbReference>
<evidence type="ECO:0000313" key="7">
    <source>
        <dbReference type="Proteomes" id="UP001642482"/>
    </source>
</evidence>
<dbReference type="InterPro" id="IPR042099">
    <property type="entry name" value="ANL_N_sf"/>
</dbReference>
<keyword evidence="7" id="KW-1185">Reference proteome</keyword>
<dbReference type="Gene3D" id="3.40.50.12780">
    <property type="entry name" value="N-terminal domain of ligase-like"/>
    <property type="match status" value="1"/>
</dbReference>
<dbReference type="Pfam" id="PF00501">
    <property type="entry name" value="AMP-binding"/>
    <property type="match status" value="1"/>
</dbReference>
<dbReference type="EMBL" id="CAWUHD010000108">
    <property type="protein sequence ID" value="CAK7232094.1"/>
    <property type="molecule type" value="Genomic_DNA"/>
</dbReference>
<sequence length="564" mass="60308">MIYESTFPPAVVPSNESFWQYLLRHNIGDTPGDKVILQEHERPDRQFTYASAPHMAGLGALGLCDKLALERGHTVLIVGGNTLDYLHLEFSVLWLGVTAALGNASATTGDLVHMIDTVQPVAVFCDAALMENVTKAITDAKQARKPRLVGLGERGIADLAFPGDFVEDPLKEPPPPLDLTRKDNHTVPALICFSSGTTSGAPKAAVLSHHNVLAYPLLYRASDATTAGSNASDVFYAPLAHIYGVFVAATALYTGGYVRLLRAYSLPVYLAACSEVRATTLRVVPPTLVAIVKLLATQPSPAVDLSSVTTIVCAGAALAPETIRGVRAVLGPDVALVQAYGMTEGLATVVSREAGASRPDKQGSVGQPLSGGRVRIVDDQGEDVQRGEEGEIVFTSPTVFMGYRGGDRIEARNAFLSGETAWLLSGDIGRMDDDGFLWLTDRKKDMIKYKAHQVSPAELEGLLHAHPLVLEAGVCAAWDDNQQTEVPVGYVSLTDAAVTGKDSREVHTVLDGIRAWVDGQVAPYKRLRGGLVQLPTMPRNATGKLLRRNLPARLAAAEKAKARL</sequence>
<name>A0ABP0CLK4_9PEZI</name>
<organism evidence="6 7">
    <name type="scientific">Sporothrix eucalyptigena</name>
    <dbReference type="NCBI Taxonomy" id="1812306"/>
    <lineage>
        <taxon>Eukaryota</taxon>
        <taxon>Fungi</taxon>
        <taxon>Dikarya</taxon>
        <taxon>Ascomycota</taxon>
        <taxon>Pezizomycotina</taxon>
        <taxon>Sordariomycetes</taxon>
        <taxon>Sordariomycetidae</taxon>
        <taxon>Ophiostomatales</taxon>
        <taxon>Ophiostomataceae</taxon>
        <taxon>Sporothrix</taxon>
    </lineage>
</organism>
<evidence type="ECO:0000259" key="4">
    <source>
        <dbReference type="Pfam" id="PF00501"/>
    </source>
</evidence>
<evidence type="ECO:0000256" key="2">
    <source>
        <dbReference type="ARBA" id="ARBA00022598"/>
    </source>
</evidence>
<feature type="region of interest" description="Disordered" evidence="3">
    <location>
        <begin position="353"/>
        <end position="373"/>
    </location>
</feature>
<dbReference type="SUPFAM" id="SSF56801">
    <property type="entry name" value="Acetyl-CoA synthetase-like"/>
    <property type="match status" value="1"/>
</dbReference>
<comment type="caution">
    <text evidence="6">The sequence shown here is derived from an EMBL/GenBank/DDBJ whole genome shotgun (WGS) entry which is preliminary data.</text>
</comment>